<dbReference type="Gene3D" id="1.10.8.60">
    <property type="match status" value="1"/>
</dbReference>
<dbReference type="InterPro" id="IPR001789">
    <property type="entry name" value="Sig_transdc_resp-reg_receiver"/>
</dbReference>
<evidence type="ECO:0000256" key="2">
    <source>
        <dbReference type="ARBA" id="ARBA00022840"/>
    </source>
</evidence>
<dbReference type="SUPFAM" id="SSF52172">
    <property type="entry name" value="CheY-like"/>
    <property type="match status" value="1"/>
</dbReference>
<dbReference type="InterPro" id="IPR002078">
    <property type="entry name" value="Sigma_54_int"/>
</dbReference>
<keyword evidence="6" id="KW-0597">Phosphoprotein</keyword>
<dbReference type="GO" id="GO:0043565">
    <property type="term" value="F:sequence-specific DNA binding"/>
    <property type="evidence" value="ECO:0007669"/>
    <property type="project" value="InterPro"/>
</dbReference>
<dbReference type="Gene3D" id="3.40.50.2300">
    <property type="match status" value="1"/>
</dbReference>
<protein>
    <submittedName>
        <fullName evidence="9">Putative two component sigma54 specific Fis family transcriptional regulator</fullName>
    </submittedName>
</protein>
<feature type="domain" description="Response regulatory" evidence="8">
    <location>
        <begin position="1"/>
        <end position="93"/>
    </location>
</feature>
<dbReference type="GO" id="GO:0000160">
    <property type="term" value="P:phosphorelay signal transduction system"/>
    <property type="evidence" value="ECO:0007669"/>
    <property type="project" value="UniProtKB-KW"/>
</dbReference>
<dbReference type="SUPFAM" id="SSF46689">
    <property type="entry name" value="Homeodomain-like"/>
    <property type="match status" value="1"/>
</dbReference>
<evidence type="ECO:0000256" key="1">
    <source>
        <dbReference type="ARBA" id="ARBA00022741"/>
    </source>
</evidence>
<evidence type="ECO:0000313" key="10">
    <source>
        <dbReference type="Proteomes" id="UP000194003"/>
    </source>
</evidence>
<keyword evidence="3" id="KW-0805">Transcription regulation</keyword>
<dbReference type="SMART" id="SM00448">
    <property type="entry name" value="REC"/>
    <property type="match status" value="1"/>
</dbReference>
<dbReference type="PROSITE" id="PS00688">
    <property type="entry name" value="SIGMA54_INTERACT_3"/>
    <property type="match status" value="1"/>
</dbReference>
<feature type="domain" description="Sigma-54 factor interaction" evidence="7">
    <location>
        <begin position="123"/>
        <end position="351"/>
    </location>
</feature>
<keyword evidence="2" id="KW-0067">ATP-binding</keyword>
<dbReference type="Proteomes" id="UP000194003">
    <property type="component" value="Unassembled WGS sequence"/>
</dbReference>
<evidence type="ECO:0000256" key="3">
    <source>
        <dbReference type="ARBA" id="ARBA00023015"/>
    </source>
</evidence>
<reference evidence="9 10" key="1">
    <citation type="journal article" date="2016" name="BMC Genomics">
        <title>Combined genomic and structural analyses of a cultured magnetotactic bacterium reveals its niche adaptation to a dynamic environment.</title>
        <authorList>
            <person name="Araujo A.C."/>
            <person name="Morillo V."/>
            <person name="Cypriano J."/>
            <person name="Teixeira L.C."/>
            <person name="Leao P."/>
            <person name="Lyra S."/>
            <person name="Almeida L.G."/>
            <person name="Bazylinski D.A."/>
            <person name="Vasconcellos A.T."/>
            <person name="Abreu F."/>
            <person name="Lins U."/>
        </authorList>
    </citation>
    <scope>NUCLEOTIDE SEQUENCE [LARGE SCALE GENOMIC DNA]</scope>
    <source>
        <strain evidence="9 10">IT-1</strain>
    </source>
</reference>
<evidence type="ECO:0000259" key="7">
    <source>
        <dbReference type="PROSITE" id="PS50045"/>
    </source>
</evidence>
<dbReference type="CDD" id="cd00009">
    <property type="entry name" value="AAA"/>
    <property type="match status" value="1"/>
</dbReference>
<dbReference type="InterPro" id="IPR009057">
    <property type="entry name" value="Homeodomain-like_sf"/>
</dbReference>
<dbReference type="Pfam" id="PF00158">
    <property type="entry name" value="Sigma54_activat"/>
    <property type="match status" value="1"/>
</dbReference>
<dbReference type="GO" id="GO:0006355">
    <property type="term" value="P:regulation of DNA-templated transcription"/>
    <property type="evidence" value="ECO:0007669"/>
    <property type="project" value="InterPro"/>
</dbReference>
<dbReference type="PROSITE" id="PS50110">
    <property type="entry name" value="RESPONSE_REGULATORY"/>
    <property type="match status" value="1"/>
</dbReference>
<accession>A0A1Y2K656</accession>
<dbReference type="SUPFAM" id="SSF52540">
    <property type="entry name" value="P-loop containing nucleoside triphosphate hydrolases"/>
    <property type="match status" value="1"/>
</dbReference>
<proteinExistence type="predicted"/>
<evidence type="ECO:0000256" key="6">
    <source>
        <dbReference type="PROSITE-ProRule" id="PRU00169"/>
    </source>
</evidence>
<keyword evidence="1" id="KW-0547">Nucleotide-binding</keyword>
<dbReference type="PROSITE" id="PS50045">
    <property type="entry name" value="SIGMA54_INTERACT_4"/>
    <property type="match status" value="1"/>
</dbReference>
<dbReference type="AlphaFoldDB" id="A0A1Y2K656"/>
<evidence type="ECO:0000313" key="9">
    <source>
        <dbReference type="EMBL" id="OSM05151.1"/>
    </source>
</evidence>
<dbReference type="InterPro" id="IPR002197">
    <property type="entry name" value="HTH_Fis"/>
</dbReference>
<dbReference type="GO" id="GO:0005524">
    <property type="term" value="F:ATP binding"/>
    <property type="evidence" value="ECO:0007669"/>
    <property type="project" value="UniProtKB-KW"/>
</dbReference>
<sequence length="448" mass="49181">MANVLTLQDGRTLMDQIRQTGAACVVLDLTMPMISGLELLKQLKSAQPDIPVMVMTASQELDTAVDCMKEGAFDYLVKPVEPNRFISAVKHALELNALRNQVDTLRRYLLDGRLQQQEAFDAIVTCSESMTGLFRYMEAIARSQEPVLITGETGSGKELIAQALHELTGSAGKFVPVNVAGLDDDLFSDTLFGHRKGAYSSAENAREGLITQAAGGTLFLDEIGDLSHTSQVKLLRLLQDRQYYPLGSDAPLSTDARVLVATHRDLRAGMEAGTFRSDLYYRLSAHHVEIPPLRRRQEDIPLLLEHFLTQAAQEMGKKKPTPPPELRTLLCAYAFPGNIRELRAMVWDAVARHGGGVLSMNSFRDAIEKSGAPVPVTTHAESISEPSSDGLFTQIESLPSLKETENLLVDEAMRRAGDNQGIAAGMLGITRSALNQRLRKRREAKDAS</sequence>
<dbReference type="Pfam" id="PF25601">
    <property type="entry name" value="AAA_lid_14"/>
    <property type="match status" value="1"/>
</dbReference>
<dbReference type="PRINTS" id="PR01590">
    <property type="entry name" value="HTHFIS"/>
</dbReference>
<keyword evidence="4" id="KW-0238">DNA-binding</keyword>
<dbReference type="InterPro" id="IPR058031">
    <property type="entry name" value="AAA_lid_NorR"/>
</dbReference>
<dbReference type="InterPro" id="IPR025662">
    <property type="entry name" value="Sigma_54_int_dom_ATP-bd_1"/>
</dbReference>
<dbReference type="Gene3D" id="3.40.50.300">
    <property type="entry name" value="P-loop containing nucleotide triphosphate hydrolases"/>
    <property type="match status" value="1"/>
</dbReference>
<evidence type="ECO:0000256" key="4">
    <source>
        <dbReference type="ARBA" id="ARBA00023125"/>
    </source>
</evidence>
<dbReference type="Pfam" id="PF00072">
    <property type="entry name" value="Response_reg"/>
    <property type="match status" value="1"/>
</dbReference>
<dbReference type="InterPro" id="IPR025943">
    <property type="entry name" value="Sigma_54_int_dom_ATP-bd_2"/>
</dbReference>
<dbReference type="PANTHER" id="PTHR32071">
    <property type="entry name" value="TRANSCRIPTIONAL REGULATORY PROTEIN"/>
    <property type="match status" value="1"/>
</dbReference>
<dbReference type="EMBL" id="LVJN01000018">
    <property type="protein sequence ID" value="OSM05151.1"/>
    <property type="molecule type" value="Genomic_DNA"/>
</dbReference>
<dbReference type="FunFam" id="3.40.50.300:FF:000006">
    <property type="entry name" value="DNA-binding transcriptional regulator NtrC"/>
    <property type="match status" value="1"/>
</dbReference>
<dbReference type="PROSITE" id="PS00676">
    <property type="entry name" value="SIGMA54_INTERACT_2"/>
    <property type="match status" value="1"/>
</dbReference>
<dbReference type="InterPro" id="IPR027417">
    <property type="entry name" value="P-loop_NTPase"/>
</dbReference>
<keyword evidence="10" id="KW-1185">Reference proteome</keyword>
<dbReference type="PROSITE" id="PS00675">
    <property type="entry name" value="SIGMA54_INTERACT_1"/>
    <property type="match status" value="1"/>
</dbReference>
<organism evidence="9 10">
    <name type="scientific">Magnetofaba australis IT-1</name>
    <dbReference type="NCBI Taxonomy" id="1434232"/>
    <lineage>
        <taxon>Bacteria</taxon>
        <taxon>Pseudomonadati</taxon>
        <taxon>Pseudomonadota</taxon>
        <taxon>Magnetococcia</taxon>
        <taxon>Magnetococcales</taxon>
        <taxon>Magnetococcaceae</taxon>
        <taxon>Magnetofaba</taxon>
    </lineage>
</organism>
<dbReference type="InterPro" id="IPR003593">
    <property type="entry name" value="AAA+_ATPase"/>
</dbReference>
<dbReference type="SMART" id="SM00382">
    <property type="entry name" value="AAA"/>
    <property type="match status" value="1"/>
</dbReference>
<dbReference type="PANTHER" id="PTHR32071:SF13">
    <property type="entry name" value="RESPONSE REGULATOR HSFA"/>
    <property type="match status" value="1"/>
</dbReference>
<dbReference type="STRING" id="1434232.MAIT1_03304"/>
<evidence type="ECO:0000256" key="5">
    <source>
        <dbReference type="ARBA" id="ARBA00023163"/>
    </source>
</evidence>
<gene>
    <name evidence="9" type="ORF">MAIT1_03304</name>
</gene>
<dbReference type="InterPro" id="IPR025944">
    <property type="entry name" value="Sigma_54_int_dom_CS"/>
</dbReference>
<keyword evidence="5" id="KW-0804">Transcription</keyword>
<dbReference type="Gene3D" id="1.10.10.60">
    <property type="entry name" value="Homeodomain-like"/>
    <property type="match status" value="1"/>
</dbReference>
<feature type="modified residue" description="4-aspartylphosphate" evidence="6">
    <location>
        <position position="28"/>
    </location>
</feature>
<comment type="caution">
    <text evidence="9">The sequence shown here is derived from an EMBL/GenBank/DDBJ whole genome shotgun (WGS) entry which is preliminary data.</text>
</comment>
<evidence type="ECO:0000259" key="8">
    <source>
        <dbReference type="PROSITE" id="PS50110"/>
    </source>
</evidence>
<name>A0A1Y2K656_9PROT</name>
<dbReference type="InterPro" id="IPR011006">
    <property type="entry name" value="CheY-like_superfamily"/>
</dbReference>